<dbReference type="AlphaFoldDB" id="A0A7S3N9P4"/>
<sequence length="210" mass="22837">MRSFPKMLFVCMVLAMVWSSTQAAPTSYRADWNRDGVIDWQDGWRTDWNGDGFLGWGEGFPGGYSYGWSEEYPVGYGWGEGYPVGYGQGWNAGAWPVDWNRDGIVDWRDNWVGTQPISAPVTTYATAAPVVRNAAPAVSYAAPAINYAAAPRVATTQYATAAPARATVAAPRVAGAYPAAQGTLVRGDWNRDGVIDGRDGWRVLENASQE</sequence>
<evidence type="ECO:0000313" key="2">
    <source>
        <dbReference type="EMBL" id="CAE0346747.1"/>
    </source>
</evidence>
<proteinExistence type="predicted"/>
<dbReference type="EMBL" id="HBII01013339">
    <property type="protein sequence ID" value="CAE0346747.1"/>
    <property type="molecule type" value="Transcribed_RNA"/>
</dbReference>
<feature type="chain" id="PRO_5031263332" evidence="1">
    <location>
        <begin position="24"/>
        <end position="210"/>
    </location>
</feature>
<protein>
    <submittedName>
        <fullName evidence="2">Uncharacterized protein</fullName>
    </submittedName>
</protein>
<organism evidence="2">
    <name type="scientific">Euplotes harpa</name>
    <dbReference type="NCBI Taxonomy" id="151035"/>
    <lineage>
        <taxon>Eukaryota</taxon>
        <taxon>Sar</taxon>
        <taxon>Alveolata</taxon>
        <taxon>Ciliophora</taxon>
        <taxon>Intramacronucleata</taxon>
        <taxon>Spirotrichea</taxon>
        <taxon>Hypotrichia</taxon>
        <taxon>Euplotida</taxon>
        <taxon>Euplotidae</taxon>
        <taxon>Euplotes</taxon>
    </lineage>
</organism>
<reference evidence="2" key="1">
    <citation type="submission" date="2021-01" db="EMBL/GenBank/DDBJ databases">
        <authorList>
            <person name="Corre E."/>
            <person name="Pelletier E."/>
            <person name="Niang G."/>
            <person name="Scheremetjew M."/>
            <person name="Finn R."/>
            <person name="Kale V."/>
            <person name="Holt S."/>
            <person name="Cochrane G."/>
            <person name="Meng A."/>
            <person name="Brown T."/>
            <person name="Cohen L."/>
        </authorList>
    </citation>
    <scope>NUCLEOTIDE SEQUENCE</scope>
    <source>
        <strain evidence="2">FSP1.4</strain>
    </source>
</reference>
<feature type="signal peptide" evidence="1">
    <location>
        <begin position="1"/>
        <end position="23"/>
    </location>
</feature>
<name>A0A7S3N9P4_9SPIT</name>
<evidence type="ECO:0000256" key="1">
    <source>
        <dbReference type="SAM" id="SignalP"/>
    </source>
</evidence>
<keyword evidence="1" id="KW-0732">Signal</keyword>
<gene>
    <name evidence="2" type="ORF">EHAR0213_LOCUS5657</name>
</gene>
<accession>A0A7S3N9P4</accession>